<dbReference type="GeneID" id="36283508"/>
<evidence type="ECO:0000256" key="1">
    <source>
        <dbReference type="ARBA" id="ARBA00001947"/>
    </source>
</evidence>
<dbReference type="InterPro" id="IPR027268">
    <property type="entry name" value="Peptidase_M4/M1_CTD_sf"/>
</dbReference>
<evidence type="ECO:0000256" key="3">
    <source>
        <dbReference type="ARBA" id="ARBA00006006"/>
    </source>
</evidence>
<dbReference type="eggNOG" id="ENOG502QTDC">
    <property type="taxonomic scope" value="Eukaryota"/>
</dbReference>
<dbReference type="RefSeq" id="XP_024328394.1">
    <property type="nucleotide sequence ID" value="XM_024464104.1"/>
</dbReference>
<keyword evidence="9 11" id="KW-0482">Metalloprotease</keyword>
<dbReference type="SUPFAM" id="SSF55486">
    <property type="entry name" value="Metalloproteases ('zincins'), catalytic domain"/>
    <property type="match status" value="1"/>
</dbReference>
<dbReference type="GO" id="GO:0005576">
    <property type="term" value="C:extracellular region"/>
    <property type="evidence" value="ECO:0007669"/>
    <property type="project" value="UniProtKB-SubCell"/>
</dbReference>
<evidence type="ECO:0000256" key="6">
    <source>
        <dbReference type="ARBA" id="ARBA00022723"/>
    </source>
</evidence>
<accession>A0A177APJ1</accession>
<dbReference type="GO" id="GO:0008270">
    <property type="term" value="F:zinc ion binding"/>
    <property type="evidence" value="ECO:0007669"/>
    <property type="project" value="InterPro"/>
</dbReference>
<dbReference type="GO" id="GO:0006508">
    <property type="term" value="P:proteolysis"/>
    <property type="evidence" value="ECO:0007669"/>
    <property type="project" value="UniProtKB-KW"/>
</dbReference>
<evidence type="ECO:0000256" key="8">
    <source>
        <dbReference type="ARBA" id="ARBA00022833"/>
    </source>
</evidence>
<evidence type="ECO:0000256" key="12">
    <source>
        <dbReference type="SAM" id="MobiDB-lite"/>
    </source>
</evidence>
<comment type="cofactor">
    <cofactor evidence="1 11">
        <name>Zn(2+)</name>
        <dbReference type="ChEBI" id="CHEBI:29105"/>
    </cofactor>
</comment>
<dbReference type="Gene3D" id="1.10.390.10">
    <property type="entry name" value="Neutral Protease Domain 2"/>
    <property type="match status" value="1"/>
</dbReference>
<dbReference type="EMBL" id="KV441386">
    <property type="protein sequence ID" value="OAF63124.1"/>
    <property type="molecule type" value="Genomic_DNA"/>
</dbReference>
<sequence length="164" mass="17952">MKRESTSSRWFMVLILIMPISSSHTETRSSPEKSHPRTPWSRAARLMPSISTVWATILYEVLWNLVEKHGNSEARQPTFNGKVPTDGKFLTMKLVIDGMALQPCSPTFVQARDAIIDANKALTGGANRCELWKAFAKRGLGQGPSMGSGSTGRKESTTVPSGVC</sequence>
<organism evidence="13">
    <name type="scientific">Pseudogymnoascus destructans</name>
    <dbReference type="NCBI Taxonomy" id="655981"/>
    <lineage>
        <taxon>Eukaryota</taxon>
        <taxon>Fungi</taxon>
        <taxon>Dikarya</taxon>
        <taxon>Ascomycota</taxon>
        <taxon>Pezizomycotina</taxon>
        <taxon>Leotiomycetes</taxon>
        <taxon>Thelebolales</taxon>
        <taxon>Thelebolaceae</taxon>
        <taxon>Pseudogymnoascus</taxon>
    </lineage>
</organism>
<evidence type="ECO:0000256" key="9">
    <source>
        <dbReference type="ARBA" id="ARBA00023049"/>
    </source>
</evidence>
<gene>
    <name evidence="13" type="primary">MEP5</name>
    <name evidence="13" type="ORF">VC83_00410</name>
</gene>
<keyword evidence="6 11" id="KW-0479">Metal-binding</keyword>
<evidence type="ECO:0000256" key="11">
    <source>
        <dbReference type="RuleBase" id="RU364017"/>
    </source>
</evidence>
<evidence type="ECO:0000256" key="5">
    <source>
        <dbReference type="ARBA" id="ARBA00022670"/>
    </source>
</evidence>
<feature type="region of interest" description="Disordered" evidence="12">
    <location>
        <begin position="143"/>
        <end position="164"/>
    </location>
</feature>
<comment type="similarity">
    <text evidence="3 11">Belongs to the peptidase M36 family.</text>
</comment>
<dbReference type="OrthoDB" id="3227768at2759"/>
<proteinExistence type="inferred from homology"/>
<evidence type="ECO:0000256" key="2">
    <source>
        <dbReference type="ARBA" id="ARBA00004613"/>
    </source>
</evidence>
<dbReference type="PANTHER" id="PTHR33478">
    <property type="entry name" value="EXTRACELLULAR METALLOPROTEINASE MEP"/>
    <property type="match status" value="1"/>
</dbReference>
<name>A0A177APJ1_9PEZI</name>
<dbReference type="AlphaFoldDB" id="A0A177APJ1"/>
<protein>
    <recommendedName>
        <fullName evidence="11">Extracellular metalloproteinase</fullName>
        <ecNumber evidence="11">3.4.24.-</ecNumber>
    </recommendedName>
    <alternativeName>
        <fullName evidence="11">Fungalysin</fullName>
    </alternativeName>
</protein>
<keyword evidence="5 11" id="KW-0645">Protease</keyword>
<dbReference type="EC" id="3.4.24.-" evidence="11"/>
<evidence type="ECO:0000256" key="10">
    <source>
        <dbReference type="ARBA" id="ARBA00023145"/>
    </source>
</evidence>
<feature type="signal peptide" evidence="11">
    <location>
        <begin position="1"/>
        <end position="25"/>
    </location>
</feature>
<dbReference type="Pfam" id="PF02128">
    <property type="entry name" value="Peptidase_M36"/>
    <property type="match status" value="1"/>
</dbReference>
<keyword evidence="4 11" id="KW-0964">Secreted</keyword>
<dbReference type="VEuPathDB" id="FungiDB:GMDG_03203"/>
<keyword evidence="7 11" id="KW-0378">Hydrolase</keyword>
<evidence type="ECO:0000313" key="13">
    <source>
        <dbReference type="EMBL" id="OAF63124.1"/>
    </source>
</evidence>
<comment type="subcellular location">
    <subcellularLocation>
        <location evidence="2 11">Secreted</location>
    </subcellularLocation>
</comment>
<reference evidence="13" key="1">
    <citation type="submission" date="2016-03" db="EMBL/GenBank/DDBJ databases">
        <title>Updated assembly of Pseudogymnoascus destructans, the fungus causing white-nose syndrome of bats.</title>
        <authorList>
            <person name="Palmer J.M."/>
            <person name="Drees K.P."/>
            <person name="Foster J.T."/>
            <person name="Lindner D.L."/>
        </authorList>
    </citation>
    <scope>NUCLEOTIDE SEQUENCE [LARGE SCALE GENOMIC DNA]</scope>
    <source>
        <strain evidence="13">20631-21</strain>
    </source>
</reference>
<dbReference type="PANTHER" id="PTHR33478:SF1">
    <property type="entry name" value="EXTRACELLULAR METALLOPROTEINASE MEP"/>
    <property type="match status" value="1"/>
</dbReference>
<dbReference type="GO" id="GO:0004222">
    <property type="term" value="F:metalloendopeptidase activity"/>
    <property type="evidence" value="ECO:0007669"/>
    <property type="project" value="InterPro"/>
</dbReference>
<evidence type="ECO:0000256" key="4">
    <source>
        <dbReference type="ARBA" id="ARBA00022525"/>
    </source>
</evidence>
<keyword evidence="8 11" id="KW-0862">Zinc</keyword>
<feature type="chain" id="PRO_5009361852" description="Extracellular metalloproteinase" evidence="11">
    <location>
        <begin position="26"/>
        <end position="164"/>
    </location>
</feature>
<dbReference type="InterPro" id="IPR050371">
    <property type="entry name" value="Fungal_virulence_M36"/>
</dbReference>
<keyword evidence="10 11" id="KW-0865">Zymogen</keyword>
<keyword evidence="11" id="KW-0732">Signal</keyword>
<dbReference type="InterPro" id="IPR001842">
    <property type="entry name" value="Peptidase_M36"/>
</dbReference>
<dbReference type="Proteomes" id="UP000077154">
    <property type="component" value="Unassembled WGS sequence"/>
</dbReference>
<evidence type="ECO:0000256" key="7">
    <source>
        <dbReference type="ARBA" id="ARBA00022801"/>
    </source>
</evidence>